<organism evidence="1 2">
    <name type="scientific">Crinalium epipsammum PCC 9333</name>
    <dbReference type="NCBI Taxonomy" id="1173022"/>
    <lineage>
        <taxon>Bacteria</taxon>
        <taxon>Bacillati</taxon>
        <taxon>Cyanobacteriota</taxon>
        <taxon>Cyanophyceae</taxon>
        <taxon>Gomontiellales</taxon>
        <taxon>Gomontiellaceae</taxon>
        <taxon>Crinalium</taxon>
    </lineage>
</organism>
<protein>
    <recommendedName>
        <fullName evidence="3">DUF3747 domain-containing protein</fullName>
    </recommendedName>
</protein>
<evidence type="ECO:0000313" key="2">
    <source>
        <dbReference type="Proteomes" id="UP000010472"/>
    </source>
</evidence>
<dbReference type="eggNOG" id="COG0508">
    <property type="taxonomic scope" value="Bacteria"/>
</dbReference>
<dbReference type="Pfam" id="PF12565">
    <property type="entry name" value="DUF3747"/>
    <property type="match status" value="1"/>
</dbReference>
<evidence type="ECO:0000313" key="1">
    <source>
        <dbReference type="EMBL" id="AFZ13520.1"/>
    </source>
</evidence>
<dbReference type="STRING" id="1173022.Cri9333_2663"/>
<evidence type="ECO:0008006" key="3">
    <source>
        <dbReference type="Google" id="ProtNLM"/>
    </source>
</evidence>
<keyword evidence="2" id="KW-1185">Reference proteome</keyword>
<dbReference type="Proteomes" id="UP000010472">
    <property type="component" value="Chromosome"/>
</dbReference>
<dbReference type="AlphaFoldDB" id="K9W285"/>
<dbReference type="InterPro" id="IPR022222">
    <property type="entry name" value="DUF3747"/>
</dbReference>
<accession>K9W285</accession>
<proteinExistence type="predicted"/>
<dbReference type="PATRIC" id="fig|1173022.3.peg.2882"/>
<dbReference type="RefSeq" id="WP_015203634.1">
    <property type="nucleotide sequence ID" value="NC_019753.1"/>
</dbReference>
<gene>
    <name evidence="1" type="ORF">Cri9333_2663</name>
</gene>
<dbReference type="KEGG" id="cep:Cri9333_2663"/>
<sequence>MLISSNKIKHSLLTLTAVLISTISPWNSANSATFGQKEVEQSNFIAVAMPLNVDRYQLLILEQISNQEACWIEHDNRPTQVEPLLLNFDFTGICGRSTDTNGYSIRKSGEDLGLQYNIDIVKERDELLLLATPVPNPDATPMLIGRTNGITDGFVKINLEPGWRFTKRTYKDKTLGHIYLTNDN</sequence>
<dbReference type="OrthoDB" id="9759810at2"/>
<dbReference type="HOGENOM" id="CLU_055407_1_1_3"/>
<dbReference type="EMBL" id="CP003620">
    <property type="protein sequence ID" value="AFZ13520.1"/>
    <property type="molecule type" value="Genomic_DNA"/>
</dbReference>
<name>K9W285_9CYAN</name>
<reference evidence="1 2" key="1">
    <citation type="submission" date="2012-06" db="EMBL/GenBank/DDBJ databases">
        <title>Finished chromosome of genome of Crinalium epipsammum PCC 9333.</title>
        <authorList>
            <consortium name="US DOE Joint Genome Institute"/>
            <person name="Gugger M."/>
            <person name="Coursin T."/>
            <person name="Rippka R."/>
            <person name="Tandeau De Marsac N."/>
            <person name="Huntemann M."/>
            <person name="Wei C.-L."/>
            <person name="Han J."/>
            <person name="Detter J.C."/>
            <person name="Han C."/>
            <person name="Tapia R."/>
            <person name="Davenport K."/>
            <person name="Daligault H."/>
            <person name="Erkkila T."/>
            <person name="Gu W."/>
            <person name="Munk A.C.C."/>
            <person name="Teshima H."/>
            <person name="Xu Y."/>
            <person name="Chain P."/>
            <person name="Chen A."/>
            <person name="Krypides N."/>
            <person name="Mavromatis K."/>
            <person name="Markowitz V."/>
            <person name="Szeto E."/>
            <person name="Ivanova N."/>
            <person name="Mikhailova N."/>
            <person name="Ovchinnikova G."/>
            <person name="Pagani I."/>
            <person name="Pati A."/>
            <person name="Goodwin L."/>
            <person name="Peters L."/>
            <person name="Pitluck S."/>
            <person name="Woyke T."/>
            <person name="Kerfeld C."/>
        </authorList>
    </citation>
    <scope>NUCLEOTIDE SEQUENCE [LARGE SCALE GENOMIC DNA]</scope>
    <source>
        <strain evidence="1 2">PCC 9333</strain>
    </source>
</reference>